<accession>A0AAV3RPJ4</accession>
<dbReference type="EMBL" id="BAABME010010178">
    <property type="protein sequence ID" value="GAA0176522.1"/>
    <property type="molecule type" value="Genomic_DNA"/>
</dbReference>
<dbReference type="AlphaFoldDB" id="A0AAV3RPJ4"/>
<evidence type="ECO:0000313" key="3">
    <source>
        <dbReference type="EMBL" id="GAA0176522.1"/>
    </source>
</evidence>
<dbReference type="Proteomes" id="UP001454036">
    <property type="component" value="Unassembled WGS sequence"/>
</dbReference>
<protein>
    <submittedName>
        <fullName evidence="3">Uncharacterized protein</fullName>
    </submittedName>
</protein>
<organism evidence="3 4">
    <name type="scientific">Lithospermum erythrorhizon</name>
    <name type="common">Purple gromwell</name>
    <name type="synonym">Lithospermum officinale var. erythrorhizon</name>
    <dbReference type="NCBI Taxonomy" id="34254"/>
    <lineage>
        <taxon>Eukaryota</taxon>
        <taxon>Viridiplantae</taxon>
        <taxon>Streptophyta</taxon>
        <taxon>Embryophyta</taxon>
        <taxon>Tracheophyta</taxon>
        <taxon>Spermatophyta</taxon>
        <taxon>Magnoliopsida</taxon>
        <taxon>eudicotyledons</taxon>
        <taxon>Gunneridae</taxon>
        <taxon>Pentapetalae</taxon>
        <taxon>asterids</taxon>
        <taxon>lamiids</taxon>
        <taxon>Boraginales</taxon>
        <taxon>Boraginaceae</taxon>
        <taxon>Boraginoideae</taxon>
        <taxon>Lithospermeae</taxon>
        <taxon>Lithospermum</taxon>
    </lineage>
</organism>
<proteinExistence type="predicted"/>
<name>A0AAV3RPJ4_LITER</name>
<keyword evidence="4" id="KW-1185">Reference proteome</keyword>
<sequence>MSGHIPLPLPAAPAISSYQQPLRLVSPLFLFCFFICLDCFFPERCYRRLRAQDLSRPVVASSSSEEDEVTGPLMRGYLSLPGFSFFVDPFIASLLTYAASFKPRLSTVGASVTIYSVALVTGPTIHCLLPLPGGFSVSKKSSADPSHEKLISSFSTLGDKWVLLPGDQLEKARDERDLQRHLKNLTVEYSTLQERYATNIRRTEAVKAKLEGVQAERDSTQMERKALKKENESLRASRDEAL</sequence>
<keyword evidence="2" id="KW-1133">Transmembrane helix</keyword>
<feature type="transmembrane region" description="Helical" evidence="2">
    <location>
        <begin position="112"/>
        <end position="131"/>
    </location>
</feature>
<evidence type="ECO:0000313" key="4">
    <source>
        <dbReference type="Proteomes" id="UP001454036"/>
    </source>
</evidence>
<keyword evidence="2" id="KW-0472">Membrane</keyword>
<keyword evidence="2" id="KW-0812">Transmembrane</keyword>
<evidence type="ECO:0000256" key="2">
    <source>
        <dbReference type="SAM" id="Phobius"/>
    </source>
</evidence>
<feature type="region of interest" description="Disordered" evidence="1">
    <location>
        <begin position="211"/>
        <end position="242"/>
    </location>
</feature>
<comment type="caution">
    <text evidence="3">The sequence shown here is derived from an EMBL/GenBank/DDBJ whole genome shotgun (WGS) entry which is preliminary data.</text>
</comment>
<reference evidence="3 4" key="1">
    <citation type="submission" date="2024-01" db="EMBL/GenBank/DDBJ databases">
        <title>The complete chloroplast genome sequence of Lithospermum erythrorhizon: insights into the phylogenetic relationship among Boraginaceae species and the maternal lineages of purple gromwells.</title>
        <authorList>
            <person name="Okada T."/>
            <person name="Watanabe K."/>
        </authorList>
    </citation>
    <scope>NUCLEOTIDE SEQUENCE [LARGE SCALE GENOMIC DNA]</scope>
</reference>
<feature type="transmembrane region" description="Helical" evidence="2">
    <location>
        <begin position="24"/>
        <end position="41"/>
    </location>
</feature>
<feature type="transmembrane region" description="Helical" evidence="2">
    <location>
        <begin position="80"/>
        <end position="100"/>
    </location>
</feature>
<evidence type="ECO:0000256" key="1">
    <source>
        <dbReference type="SAM" id="MobiDB-lite"/>
    </source>
</evidence>
<gene>
    <name evidence="3" type="ORF">LIER_29499</name>
</gene>